<dbReference type="EMBL" id="JBEFKJ010000014">
    <property type="protein sequence ID" value="KAL2042370.1"/>
    <property type="molecule type" value="Genomic_DNA"/>
</dbReference>
<dbReference type="SUPFAM" id="SSF47592">
    <property type="entry name" value="SWIB/MDM2 domain"/>
    <property type="match status" value="1"/>
</dbReference>
<evidence type="ECO:0000313" key="4">
    <source>
        <dbReference type="Proteomes" id="UP001590950"/>
    </source>
</evidence>
<dbReference type="Pfam" id="PF02201">
    <property type="entry name" value="SWIB"/>
    <property type="match status" value="1"/>
</dbReference>
<feature type="region of interest" description="Disordered" evidence="1">
    <location>
        <begin position="1"/>
        <end position="84"/>
    </location>
</feature>
<protein>
    <recommendedName>
        <fullName evidence="2">DM2 domain-containing protein</fullName>
    </recommendedName>
</protein>
<keyword evidence="4" id="KW-1185">Reference proteome</keyword>
<dbReference type="PANTHER" id="PTHR13844">
    <property type="entry name" value="SWI/SNF-RELATED MATRIX-ASSOCIATED ACTIN-DEPENDENT REGULATOR OF CHROMATIN SUBFAMILY D"/>
    <property type="match status" value="1"/>
</dbReference>
<gene>
    <name evidence="3" type="ORF">N7G274_004860</name>
</gene>
<dbReference type="InterPro" id="IPR003121">
    <property type="entry name" value="SWIB_MDM2_domain"/>
</dbReference>
<dbReference type="CDD" id="cd10568">
    <property type="entry name" value="SWIB_like"/>
    <property type="match status" value="1"/>
</dbReference>
<sequence length="515" mass="58208">MNPAMQRQYAANYQQMTQRSPHHPPSVRRPPGPMSTAHGSHTKPPQNVAEEQSRENARRAAENQAAAKRRSERPTDKNMPEGVEDLIVGDGVHQYKRLREVERRLDAIMMRKQLDQLEPLHNAVKKYVTLKVWISNTVENQPWQGSQMDENAFDFNMGVEATYKVKIEGRVVPEEDEDVRSEKDSDDEEEETNKEAMGQDGETSPPAPKPTSSRQAKTKLSHFFKSITIDFDRNKNLQPDSTTQIEWKKPQPQPGGILPPAADFDCLEFERKGDENINCTINFYRDENPERMQLSKELAAVLDTEEDDRPSVIMGLWEYIKAMGLSQDDDKRVFQCDYKLRAVFGVDTFYFPHVPQAIITHLTPLHPLSVPYTIRVDPDYHATGAPPTIYTLRLPVSNPPIGVVPHSLATLKQLSLYDEHLCLLVQALNASQRKHSFLAGFAKDPVTFTRRWMSSQKRDLEIVLGEGGRMEGDIPAMGLGGEWSRGGEGGVWGTEQVREGVGLLVQKASRGERGF</sequence>
<comment type="caution">
    <text evidence="3">The sequence shown here is derived from an EMBL/GenBank/DDBJ whole genome shotgun (WGS) entry which is preliminary data.</text>
</comment>
<dbReference type="InterPro" id="IPR036885">
    <property type="entry name" value="SWIB_MDM2_dom_sf"/>
</dbReference>
<evidence type="ECO:0000259" key="2">
    <source>
        <dbReference type="PROSITE" id="PS51925"/>
    </source>
</evidence>
<dbReference type="Gene3D" id="1.10.245.10">
    <property type="entry name" value="SWIB/MDM2 domain"/>
    <property type="match status" value="1"/>
</dbReference>
<proteinExistence type="predicted"/>
<dbReference type="InterPro" id="IPR019835">
    <property type="entry name" value="SWIB_domain"/>
</dbReference>
<accession>A0ABR4AA77</accession>
<feature type="compositionally biased region" description="Acidic residues" evidence="1">
    <location>
        <begin position="174"/>
        <end position="192"/>
    </location>
</feature>
<feature type="domain" description="DM2" evidence="2">
    <location>
        <begin position="287"/>
        <end position="364"/>
    </location>
</feature>
<feature type="region of interest" description="Disordered" evidence="1">
    <location>
        <begin position="168"/>
        <end position="217"/>
    </location>
</feature>
<name>A0ABR4AA77_9LECA</name>
<feature type="compositionally biased region" description="Basic and acidic residues" evidence="1">
    <location>
        <begin position="51"/>
        <end position="61"/>
    </location>
</feature>
<organism evidence="3 4">
    <name type="scientific">Stereocaulon virgatum</name>
    <dbReference type="NCBI Taxonomy" id="373712"/>
    <lineage>
        <taxon>Eukaryota</taxon>
        <taxon>Fungi</taxon>
        <taxon>Dikarya</taxon>
        <taxon>Ascomycota</taxon>
        <taxon>Pezizomycotina</taxon>
        <taxon>Lecanoromycetes</taxon>
        <taxon>OSLEUM clade</taxon>
        <taxon>Lecanoromycetidae</taxon>
        <taxon>Lecanorales</taxon>
        <taxon>Lecanorineae</taxon>
        <taxon>Stereocaulaceae</taxon>
        <taxon>Stereocaulon</taxon>
    </lineage>
</organism>
<reference evidence="3 4" key="1">
    <citation type="submission" date="2024-09" db="EMBL/GenBank/DDBJ databases">
        <title>Rethinking Asexuality: The Enigmatic Case of Functional Sexual Genes in Lepraria (Stereocaulaceae).</title>
        <authorList>
            <person name="Doellman M."/>
            <person name="Sun Y."/>
            <person name="Barcenas-Pena A."/>
            <person name="Lumbsch H.T."/>
            <person name="Grewe F."/>
        </authorList>
    </citation>
    <scope>NUCLEOTIDE SEQUENCE [LARGE SCALE GENOMIC DNA]</scope>
    <source>
        <strain evidence="3 4">Mercado 3170</strain>
    </source>
</reference>
<feature type="compositionally biased region" description="Polar residues" evidence="1">
    <location>
        <begin position="9"/>
        <end position="18"/>
    </location>
</feature>
<evidence type="ECO:0000256" key="1">
    <source>
        <dbReference type="SAM" id="MobiDB-lite"/>
    </source>
</evidence>
<dbReference type="Proteomes" id="UP001590950">
    <property type="component" value="Unassembled WGS sequence"/>
</dbReference>
<dbReference type="PROSITE" id="PS51925">
    <property type="entry name" value="SWIB_MDM2"/>
    <property type="match status" value="1"/>
</dbReference>
<evidence type="ECO:0000313" key="3">
    <source>
        <dbReference type="EMBL" id="KAL2042370.1"/>
    </source>
</evidence>
<dbReference type="SMART" id="SM00151">
    <property type="entry name" value="SWIB"/>
    <property type="match status" value="1"/>
</dbReference>